<organism evidence="1 2">
    <name type="scientific">Sphaerobolus stellatus (strain SS14)</name>
    <dbReference type="NCBI Taxonomy" id="990650"/>
    <lineage>
        <taxon>Eukaryota</taxon>
        <taxon>Fungi</taxon>
        <taxon>Dikarya</taxon>
        <taxon>Basidiomycota</taxon>
        <taxon>Agaricomycotina</taxon>
        <taxon>Agaricomycetes</taxon>
        <taxon>Phallomycetidae</taxon>
        <taxon>Geastrales</taxon>
        <taxon>Sphaerobolaceae</taxon>
        <taxon>Sphaerobolus</taxon>
    </lineage>
</organism>
<evidence type="ECO:0000313" key="2">
    <source>
        <dbReference type="Proteomes" id="UP000054279"/>
    </source>
</evidence>
<dbReference type="HOGENOM" id="CLU_1399403_0_0_1"/>
<feature type="non-terminal residue" evidence="1">
    <location>
        <position position="1"/>
    </location>
</feature>
<proteinExistence type="predicted"/>
<protein>
    <submittedName>
        <fullName evidence="1">Uncharacterized protein</fullName>
    </submittedName>
</protein>
<dbReference type="EMBL" id="KN837183">
    <property type="protein sequence ID" value="KIJ35921.1"/>
    <property type="molecule type" value="Genomic_DNA"/>
</dbReference>
<dbReference type="AlphaFoldDB" id="A0A0C9VEU4"/>
<reference evidence="1 2" key="1">
    <citation type="submission" date="2014-06" db="EMBL/GenBank/DDBJ databases">
        <title>Evolutionary Origins and Diversification of the Mycorrhizal Mutualists.</title>
        <authorList>
            <consortium name="DOE Joint Genome Institute"/>
            <consortium name="Mycorrhizal Genomics Consortium"/>
            <person name="Kohler A."/>
            <person name="Kuo A."/>
            <person name="Nagy L.G."/>
            <person name="Floudas D."/>
            <person name="Copeland A."/>
            <person name="Barry K.W."/>
            <person name="Cichocki N."/>
            <person name="Veneault-Fourrey C."/>
            <person name="LaButti K."/>
            <person name="Lindquist E.A."/>
            <person name="Lipzen A."/>
            <person name="Lundell T."/>
            <person name="Morin E."/>
            <person name="Murat C."/>
            <person name="Riley R."/>
            <person name="Ohm R."/>
            <person name="Sun H."/>
            <person name="Tunlid A."/>
            <person name="Henrissat B."/>
            <person name="Grigoriev I.V."/>
            <person name="Hibbett D.S."/>
            <person name="Martin F."/>
        </authorList>
    </citation>
    <scope>NUCLEOTIDE SEQUENCE [LARGE SCALE GENOMIC DNA]</scope>
    <source>
        <strain evidence="1 2">SS14</strain>
    </source>
</reference>
<gene>
    <name evidence="1" type="ORF">M422DRAFT_34459</name>
</gene>
<dbReference type="Proteomes" id="UP000054279">
    <property type="component" value="Unassembled WGS sequence"/>
</dbReference>
<name>A0A0C9VEU4_SPHS4</name>
<keyword evidence="2" id="KW-1185">Reference proteome</keyword>
<evidence type="ECO:0000313" key="1">
    <source>
        <dbReference type="EMBL" id="KIJ35921.1"/>
    </source>
</evidence>
<sequence>MGSLTGLPQIFSERMIRRFHLIEASTLRTILRILDLPVEGRWNIRELDLMYLLDISEEQLELLADLWPNVEVLALTRSHKKSAFIDILNAITPFHGLNRLTIRWFPAVRNISILPNCLHYHPSSSLREVYFISMGTVQWHPDKGWNYIPETNLKETKSAVACELDPNDDLTGMLTLQGNVRALAAARRIRTGLPY</sequence>
<accession>A0A0C9VEU4</accession>